<dbReference type="Gene3D" id="3.30.70.2970">
    <property type="entry name" value="Protein of unknown function (DUF541), domain 2"/>
    <property type="match status" value="1"/>
</dbReference>
<dbReference type="Pfam" id="PF04402">
    <property type="entry name" value="SIMPL"/>
    <property type="match status" value="1"/>
</dbReference>
<dbReference type="STRING" id="1798550.A2927_02300"/>
<evidence type="ECO:0000313" key="3">
    <source>
        <dbReference type="Proteomes" id="UP000178849"/>
    </source>
</evidence>
<keyword evidence="1" id="KW-0812">Transmembrane</keyword>
<gene>
    <name evidence="2" type="ORF">A2927_02300</name>
</gene>
<organism evidence="2 3">
    <name type="scientific">Candidatus Komeilibacteria bacterium RIFCSPLOWO2_01_FULL_45_10</name>
    <dbReference type="NCBI Taxonomy" id="1798550"/>
    <lineage>
        <taxon>Bacteria</taxon>
        <taxon>Candidatus Komeiliibacteriota</taxon>
    </lineage>
</organism>
<dbReference type="InterPro" id="IPR052022">
    <property type="entry name" value="26kDa_periplasmic_antigen"/>
</dbReference>
<dbReference type="InterPro" id="IPR007497">
    <property type="entry name" value="SIMPL/DUF541"/>
</dbReference>
<comment type="caution">
    <text evidence="2">The sequence shown here is derived from an EMBL/GenBank/DDBJ whole genome shotgun (WGS) entry which is preliminary data.</text>
</comment>
<proteinExistence type="predicted"/>
<dbReference type="Gene3D" id="3.30.110.170">
    <property type="entry name" value="Protein of unknown function (DUF541), domain 1"/>
    <property type="match status" value="1"/>
</dbReference>
<evidence type="ECO:0000313" key="2">
    <source>
        <dbReference type="EMBL" id="OGY89635.1"/>
    </source>
</evidence>
<accession>A0A1G2BKL5</accession>
<dbReference type="Proteomes" id="UP000178849">
    <property type="component" value="Unassembled WGS sequence"/>
</dbReference>
<keyword evidence="1" id="KW-1133">Transmembrane helix</keyword>
<protein>
    <recommendedName>
        <fullName evidence="4">SIMPL domain-containing protein</fullName>
    </recommendedName>
</protein>
<dbReference type="AlphaFoldDB" id="A0A1G2BKL5"/>
<evidence type="ECO:0000256" key="1">
    <source>
        <dbReference type="SAM" id="Phobius"/>
    </source>
</evidence>
<evidence type="ECO:0008006" key="4">
    <source>
        <dbReference type="Google" id="ProtNLM"/>
    </source>
</evidence>
<dbReference type="PANTHER" id="PTHR34387">
    <property type="entry name" value="SLR1258 PROTEIN"/>
    <property type="match status" value="1"/>
</dbReference>
<name>A0A1G2BKL5_9BACT</name>
<keyword evidence="1" id="KW-0472">Membrane</keyword>
<reference evidence="2 3" key="1">
    <citation type="journal article" date="2016" name="Nat. Commun.">
        <title>Thousands of microbial genomes shed light on interconnected biogeochemical processes in an aquifer system.</title>
        <authorList>
            <person name="Anantharaman K."/>
            <person name="Brown C.T."/>
            <person name="Hug L.A."/>
            <person name="Sharon I."/>
            <person name="Castelle C.J."/>
            <person name="Probst A.J."/>
            <person name="Thomas B.C."/>
            <person name="Singh A."/>
            <person name="Wilkins M.J."/>
            <person name="Karaoz U."/>
            <person name="Brodie E.L."/>
            <person name="Williams K.H."/>
            <person name="Hubbard S.S."/>
            <person name="Banfield J.F."/>
        </authorList>
    </citation>
    <scope>NUCLEOTIDE SEQUENCE [LARGE SCALE GENOMIC DNA]</scope>
</reference>
<dbReference type="EMBL" id="MHKL01000011">
    <property type="protein sequence ID" value="OGY89635.1"/>
    <property type="molecule type" value="Genomic_DNA"/>
</dbReference>
<feature type="transmembrane region" description="Helical" evidence="1">
    <location>
        <begin position="44"/>
        <end position="62"/>
    </location>
</feature>
<dbReference type="PANTHER" id="PTHR34387:SF1">
    <property type="entry name" value="PERIPLASMIC IMMUNOGENIC PROTEIN"/>
    <property type="match status" value="1"/>
</dbReference>
<dbReference type="GO" id="GO:0006974">
    <property type="term" value="P:DNA damage response"/>
    <property type="evidence" value="ECO:0007669"/>
    <property type="project" value="TreeGrafter"/>
</dbReference>
<sequence length="284" mass="31339">MNFLPKRKKFATIYFLNYLTINPINMENQMESSCCHGGFRPKHWLLLIIALGAIALGVLSIIRERIVNPPQYQVTFTGHGRVFAKPDIAQATLGVRTDRRPTAVLAVTENTEKMNQVIAKVKELGIEDKDIKTTSYNLSPEYDYNQGQGRSILAGYSVYQEVTLKIRNLDDIGKVIEATTTAGANQVGNIAFTIDDTDELKKQARAEAIAKAKVRAEEVTQATGIRLGKLVNVYENDGSVPLPYYDYSYAKMEGLGMGGASPAPAIQTGENEVTLDVTLVYEVK</sequence>